<proteinExistence type="predicted"/>
<dbReference type="Proteomes" id="UP000297948">
    <property type="component" value="Unassembled WGS sequence"/>
</dbReference>
<evidence type="ECO:0000313" key="2">
    <source>
        <dbReference type="Proteomes" id="UP000297948"/>
    </source>
</evidence>
<evidence type="ECO:0000313" key="1">
    <source>
        <dbReference type="EMBL" id="TGA86616.1"/>
    </source>
</evidence>
<reference evidence="1 2" key="1">
    <citation type="submission" date="2019-03" db="EMBL/GenBank/DDBJ databases">
        <authorList>
            <person name="Gonzalez-Pimentel J.L."/>
        </authorList>
    </citation>
    <scope>NUCLEOTIDE SEQUENCE [LARGE SCALE GENOMIC DNA]</scope>
    <source>
        <strain evidence="1 2">JCM 31289</strain>
    </source>
</reference>
<gene>
    <name evidence="1" type="ORF">E4099_30385</name>
</gene>
<accession>A0A4Z0FUD3</accession>
<evidence type="ECO:0008006" key="3">
    <source>
        <dbReference type="Google" id="ProtNLM"/>
    </source>
</evidence>
<dbReference type="EMBL" id="SRID01000526">
    <property type="protein sequence ID" value="TGA86616.1"/>
    <property type="molecule type" value="Genomic_DNA"/>
</dbReference>
<protein>
    <recommendedName>
        <fullName evidence="3">DUF3558 domain-containing protein</fullName>
    </recommendedName>
</protein>
<organism evidence="1 2">
    <name type="scientific">Streptomyces palmae</name>
    <dbReference type="NCBI Taxonomy" id="1701085"/>
    <lineage>
        <taxon>Bacteria</taxon>
        <taxon>Bacillati</taxon>
        <taxon>Actinomycetota</taxon>
        <taxon>Actinomycetes</taxon>
        <taxon>Kitasatosporales</taxon>
        <taxon>Streptomycetaceae</taxon>
        <taxon>Streptomyces</taxon>
    </lineage>
</organism>
<keyword evidence="2" id="KW-1185">Reference proteome</keyword>
<comment type="caution">
    <text evidence="1">The sequence shown here is derived from an EMBL/GenBank/DDBJ whole genome shotgun (WGS) entry which is preliminary data.</text>
</comment>
<sequence length="194" mass="19918">MAGTILLITALTGCTIEIGTGGGEGTDAGQSREPAPMTSATALPTTLGGDPDACALLTLDELRDALGYPVVISGRTWDGTRHADNCGWDPADKSDPPGVAVSYIAKPKGGLRAPCDEWREVLGGPATVPGLGLDALWDYMSLSGPPLSVLHVCTARGQLDVIAIGNRPDAELRQVAVNVAKAAIPRMPKLSGGH</sequence>
<dbReference type="AlphaFoldDB" id="A0A4Z0FUD3"/>
<dbReference type="RefSeq" id="WP_135342323.1">
    <property type="nucleotide sequence ID" value="NZ_JBHLTX010000036.1"/>
</dbReference>
<name>A0A4Z0FUD3_9ACTN</name>